<dbReference type="EMBL" id="CP077089">
    <property type="protein sequence ID" value="QXI08653.1"/>
    <property type="molecule type" value="Genomic_DNA"/>
</dbReference>
<gene>
    <name evidence="4" type="ORF">HU718_013400</name>
</gene>
<evidence type="ECO:0000256" key="2">
    <source>
        <dbReference type="SAM" id="SignalP"/>
    </source>
</evidence>
<evidence type="ECO:0000259" key="3">
    <source>
        <dbReference type="Pfam" id="PF12849"/>
    </source>
</evidence>
<keyword evidence="5" id="KW-1185">Reference proteome</keyword>
<dbReference type="Pfam" id="PF12849">
    <property type="entry name" value="PBP_like_2"/>
    <property type="match status" value="1"/>
</dbReference>
<reference evidence="4 5" key="1">
    <citation type="journal article" date="2020" name="Microorganisms">
        <title>Reliable Identification of Environmental Pseudomonas Isolates Using the rpoD Gene.</title>
        <authorList>
            <consortium name="The Broad Institute Genome Sequencing Platform"/>
            <person name="Girard L."/>
            <person name="Lood C."/>
            <person name="Rokni-Zadeh H."/>
            <person name="van Noort V."/>
            <person name="Lavigne R."/>
            <person name="De Mot R."/>
        </authorList>
    </citation>
    <scope>NUCLEOTIDE SEQUENCE [LARGE SCALE GENOMIC DNA]</scope>
    <source>
        <strain evidence="4 5">ZA 5.3</strain>
    </source>
</reference>
<sequence length="369" mass="38062">MFKRTCKVASLAVVALLSSQVMAVTGGGASLPAALYKGSANSILPANFSYAVTGSGIGKSAFLSNNAAQFGTTGAVHFAGSDSILTPSEISYYNSSFGAAYGPLIQVPSVATAVVIPYKKAGVTALNLSSAQLCDVFSGNKSTWGSLLGTSDATPIRVIYRRTSSGTTEMMSRHLNAICPSAFLVSTNFAQARLPSGAQLPINWIGVDVDSDVLPTVSYFDGSIGYMGPDGVDAKNNALVARINGIQATTANVVLALSSAFVPTNSASGNPQQWVPVVANPASGYPISGYSNLIFSQCYLDGGVAANIRAFLTTHYSLPGNAVATVAHGFAPIPTIWKRAVTANFITNTTGNNLDINNPNVCTGIGRPL</sequence>
<proteinExistence type="inferred from homology"/>
<feature type="signal peptide" evidence="2">
    <location>
        <begin position="1"/>
        <end position="23"/>
    </location>
</feature>
<dbReference type="RefSeq" id="WP_186616034.1">
    <property type="nucleotide sequence ID" value="NZ_CP077089.1"/>
</dbReference>
<name>A0ABX8Q5P4_9PSED</name>
<feature type="domain" description="PBP" evidence="3">
    <location>
        <begin position="45"/>
        <end position="311"/>
    </location>
</feature>
<protein>
    <submittedName>
        <fullName evidence="4">Substrate-binding domain-containing protein</fullName>
    </submittedName>
</protein>
<evidence type="ECO:0000256" key="1">
    <source>
        <dbReference type="ARBA" id="ARBA00008725"/>
    </source>
</evidence>
<dbReference type="Proteomes" id="UP000646386">
    <property type="component" value="Chromosome"/>
</dbReference>
<feature type="chain" id="PRO_5047270895" evidence="2">
    <location>
        <begin position="24"/>
        <end position="369"/>
    </location>
</feature>
<accession>A0ABX8Q5P4</accession>
<dbReference type="InterPro" id="IPR024370">
    <property type="entry name" value="PBP_domain"/>
</dbReference>
<dbReference type="PANTHER" id="PTHR42996:SF1">
    <property type="entry name" value="PHOSPHATE-BINDING PROTEIN PSTS"/>
    <property type="match status" value="1"/>
</dbReference>
<reference evidence="4 5" key="2">
    <citation type="journal article" date="2021" name="Microorganisms">
        <title>The Ever-Expanding Pseudomonas Genus: Description of 43 New Species and Partition of the Pseudomonas putida Group.</title>
        <authorList>
            <person name="Girard L."/>
            <person name="Lood C."/>
            <person name="Hofte M."/>
            <person name="Vandamme P."/>
            <person name="Rokni-Zadeh H."/>
            <person name="van Noort V."/>
            <person name="Lavigne R."/>
            <person name="De Mot R."/>
        </authorList>
    </citation>
    <scope>NUCLEOTIDE SEQUENCE [LARGE SCALE GENOMIC DNA]</scope>
    <source>
        <strain evidence="4 5">ZA 5.3</strain>
    </source>
</reference>
<dbReference type="InterPro" id="IPR050962">
    <property type="entry name" value="Phosphate-bind_PstS"/>
</dbReference>
<dbReference type="Gene3D" id="3.40.190.10">
    <property type="entry name" value="Periplasmic binding protein-like II"/>
    <property type="match status" value="2"/>
</dbReference>
<evidence type="ECO:0000313" key="4">
    <source>
        <dbReference type="EMBL" id="QXI08653.1"/>
    </source>
</evidence>
<comment type="similarity">
    <text evidence="1">Belongs to the PstS family.</text>
</comment>
<organism evidence="4 5">
    <name type="scientific">Pseudomonas tensinigenes</name>
    <dbReference type="NCBI Taxonomy" id="2745511"/>
    <lineage>
        <taxon>Bacteria</taxon>
        <taxon>Pseudomonadati</taxon>
        <taxon>Pseudomonadota</taxon>
        <taxon>Gammaproteobacteria</taxon>
        <taxon>Pseudomonadales</taxon>
        <taxon>Pseudomonadaceae</taxon>
        <taxon>Pseudomonas</taxon>
    </lineage>
</organism>
<dbReference type="SUPFAM" id="SSF53850">
    <property type="entry name" value="Periplasmic binding protein-like II"/>
    <property type="match status" value="1"/>
</dbReference>
<dbReference type="PANTHER" id="PTHR42996">
    <property type="entry name" value="PHOSPHATE-BINDING PROTEIN PSTS"/>
    <property type="match status" value="1"/>
</dbReference>
<evidence type="ECO:0000313" key="5">
    <source>
        <dbReference type="Proteomes" id="UP000646386"/>
    </source>
</evidence>
<keyword evidence="2" id="KW-0732">Signal</keyword>